<accession>A0AAD6VSW3</accession>
<organism evidence="2 3">
    <name type="scientific">Mycena pura</name>
    <dbReference type="NCBI Taxonomy" id="153505"/>
    <lineage>
        <taxon>Eukaryota</taxon>
        <taxon>Fungi</taxon>
        <taxon>Dikarya</taxon>
        <taxon>Basidiomycota</taxon>
        <taxon>Agaricomycotina</taxon>
        <taxon>Agaricomycetes</taxon>
        <taxon>Agaricomycetidae</taxon>
        <taxon>Agaricales</taxon>
        <taxon>Marasmiineae</taxon>
        <taxon>Mycenaceae</taxon>
        <taxon>Mycena</taxon>
    </lineage>
</organism>
<dbReference type="Proteomes" id="UP001219525">
    <property type="component" value="Unassembled WGS sequence"/>
</dbReference>
<keyword evidence="3" id="KW-1185">Reference proteome</keyword>
<comment type="caution">
    <text evidence="2">The sequence shown here is derived from an EMBL/GenBank/DDBJ whole genome shotgun (WGS) entry which is preliminary data.</text>
</comment>
<name>A0AAD6VSW3_9AGAR</name>
<dbReference type="AlphaFoldDB" id="A0AAD6VSW3"/>
<evidence type="ECO:0000256" key="1">
    <source>
        <dbReference type="SAM" id="MobiDB-lite"/>
    </source>
</evidence>
<sequence>MLAVVSPQPCVAASEPAAAIYDMMSSHPVVERRLRSPILIDARPRSSARSLCNPPRRRRSVGPHRRRHCVCADCHIESALHAFDRLPWISVMDTPHHHNLADIADLSQLAVDDFPPESASAGAGPIRRRKTSLRSNPLAPSPTLHETPPHTPISHINHSRIHFENLMPVFSCDHHTRS</sequence>
<gene>
    <name evidence="2" type="ORF">GGX14DRAFT_590339</name>
</gene>
<evidence type="ECO:0000313" key="3">
    <source>
        <dbReference type="Proteomes" id="UP001219525"/>
    </source>
</evidence>
<evidence type="ECO:0000313" key="2">
    <source>
        <dbReference type="EMBL" id="KAJ7219156.1"/>
    </source>
</evidence>
<protein>
    <submittedName>
        <fullName evidence="2">Uncharacterized protein</fullName>
    </submittedName>
</protein>
<dbReference type="EMBL" id="JARJCW010000011">
    <property type="protein sequence ID" value="KAJ7219156.1"/>
    <property type="molecule type" value="Genomic_DNA"/>
</dbReference>
<feature type="region of interest" description="Disordered" evidence="1">
    <location>
        <begin position="115"/>
        <end position="152"/>
    </location>
</feature>
<proteinExistence type="predicted"/>
<reference evidence="2" key="1">
    <citation type="submission" date="2023-03" db="EMBL/GenBank/DDBJ databases">
        <title>Massive genome expansion in bonnet fungi (Mycena s.s.) driven by repeated elements and novel gene families across ecological guilds.</title>
        <authorList>
            <consortium name="Lawrence Berkeley National Laboratory"/>
            <person name="Harder C.B."/>
            <person name="Miyauchi S."/>
            <person name="Viragh M."/>
            <person name="Kuo A."/>
            <person name="Thoen E."/>
            <person name="Andreopoulos B."/>
            <person name="Lu D."/>
            <person name="Skrede I."/>
            <person name="Drula E."/>
            <person name="Henrissat B."/>
            <person name="Morin E."/>
            <person name="Kohler A."/>
            <person name="Barry K."/>
            <person name="LaButti K."/>
            <person name="Morin E."/>
            <person name="Salamov A."/>
            <person name="Lipzen A."/>
            <person name="Mereny Z."/>
            <person name="Hegedus B."/>
            <person name="Baldrian P."/>
            <person name="Stursova M."/>
            <person name="Weitz H."/>
            <person name="Taylor A."/>
            <person name="Grigoriev I.V."/>
            <person name="Nagy L.G."/>
            <person name="Martin F."/>
            <person name="Kauserud H."/>
        </authorList>
    </citation>
    <scope>NUCLEOTIDE SEQUENCE</scope>
    <source>
        <strain evidence="2">9144</strain>
    </source>
</reference>